<evidence type="ECO:0000256" key="1">
    <source>
        <dbReference type="SAM" id="SignalP"/>
    </source>
</evidence>
<dbReference type="PANTHER" id="PTHR35043">
    <property type="entry name" value="TRANSCRIPTION FACTOR DOMAIN-CONTAINING PROTEIN"/>
    <property type="match status" value="1"/>
</dbReference>
<feature type="signal peptide" evidence="1">
    <location>
        <begin position="1"/>
        <end position="21"/>
    </location>
</feature>
<gene>
    <name evidence="2" type="ORF">FALBO_14133</name>
</gene>
<name>A0A8H4KXI0_9HYPO</name>
<proteinExistence type="predicted"/>
<evidence type="ECO:0000313" key="3">
    <source>
        <dbReference type="Proteomes" id="UP000554235"/>
    </source>
</evidence>
<sequence>MTKILLRSSASSALLMPTVFAQSNSTNLNGTRNGMVGWVSPEAHRNTWGIIWSCLSIFIVCSWNCVHLNLPTHRESRGEWHKFNIFNGAAEVPYWPKSPSRRKWIRKLSWMGFIAIAPEFGVGLAMRQYLDARKDLNLVQTESSHRHFTMVHAFYAQMGGIALYEIPEDDPAPQAPLVTLITSLEELKNSGAVPDIPEQDIRDQSQADAFAQAFALIQCTWLVIQSIARRSQGYAISQLELATLAFIPCALAMHICWWNKPFGVERRHALGKPLASNKVLASVIPYSMDEIMAHNPQILDKRQSDLSEGGFYDLLTDSLPGDEEPISNRLPTVAFYVTAIIFSAIHPIAWNWDFPSLLAWLF</sequence>
<dbReference type="EMBL" id="JAADYS010002252">
    <property type="protein sequence ID" value="KAF4459112.1"/>
    <property type="molecule type" value="Genomic_DNA"/>
</dbReference>
<reference evidence="2 3" key="1">
    <citation type="submission" date="2020-01" db="EMBL/GenBank/DDBJ databases">
        <title>Identification and distribution of gene clusters putatively required for synthesis of sphingolipid metabolism inhibitors in phylogenetically diverse species of the filamentous fungus Fusarium.</title>
        <authorList>
            <person name="Kim H.-S."/>
            <person name="Busman M."/>
            <person name="Brown D.W."/>
            <person name="Divon H."/>
            <person name="Uhlig S."/>
            <person name="Proctor R.H."/>
        </authorList>
    </citation>
    <scope>NUCLEOTIDE SEQUENCE [LARGE SCALE GENOMIC DNA]</scope>
    <source>
        <strain evidence="2 3">NRRL 20459</strain>
    </source>
</reference>
<keyword evidence="3" id="KW-1185">Reference proteome</keyword>
<dbReference type="AlphaFoldDB" id="A0A8H4KXI0"/>
<dbReference type="PANTHER" id="PTHR35043:SF8">
    <property type="entry name" value="DUF4220 DOMAIN-CONTAINING PROTEIN"/>
    <property type="match status" value="1"/>
</dbReference>
<feature type="chain" id="PRO_5034554055" evidence="1">
    <location>
        <begin position="22"/>
        <end position="362"/>
    </location>
</feature>
<dbReference type="Proteomes" id="UP000554235">
    <property type="component" value="Unassembled WGS sequence"/>
</dbReference>
<dbReference type="OrthoDB" id="3061561at2759"/>
<keyword evidence="1" id="KW-0732">Signal</keyword>
<evidence type="ECO:0000313" key="2">
    <source>
        <dbReference type="EMBL" id="KAF4459112.1"/>
    </source>
</evidence>
<protein>
    <submittedName>
        <fullName evidence="2">Uncharacterized protein</fullName>
    </submittedName>
</protein>
<accession>A0A8H4KXI0</accession>
<comment type="caution">
    <text evidence="2">The sequence shown here is derived from an EMBL/GenBank/DDBJ whole genome shotgun (WGS) entry which is preliminary data.</text>
</comment>
<organism evidence="2 3">
    <name type="scientific">Fusarium albosuccineum</name>
    <dbReference type="NCBI Taxonomy" id="1237068"/>
    <lineage>
        <taxon>Eukaryota</taxon>
        <taxon>Fungi</taxon>
        <taxon>Dikarya</taxon>
        <taxon>Ascomycota</taxon>
        <taxon>Pezizomycotina</taxon>
        <taxon>Sordariomycetes</taxon>
        <taxon>Hypocreomycetidae</taxon>
        <taxon>Hypocreales</taxon>
        <taxon>Nectriaceae</taxon>
        <taxon>Fusarium</taxon>
        <taxon>Fusarium decemcellulare species complex</taxon>
    </lineage>
</organism>